<dbReference type="STRING" id="35608.A0A2U1NF82"/>
<protein>
    <submittedName>
        <fullName evidence="1">Uncharacterized protein</fullName>
    </submittedName>
</protein>
<proteinExistence type="predicted"/>
<evidence type="ECO:0000313" key="1">
    <source>
        <dbReference type="EMBL" id="PWA72151.1"/>
    </source>
</evidence>
<gene>
    <name evidence="1" type="ORF">CTI12_AA272330</name>
</gene>
<name>A0A2U1NF82_ARTAN</name>
<dbReference type="OrthoDB" id="691231at2759"/>
<reference evidence="1 2" key="1">
    <citation type="journal article" date="2018" name="Mol. Plant">
        <title>The genome of Artemisia annua provides insight into the evolution of Asteraceae family and artemisinin biosynthesis.</title>
        <authorList>
            <person name="Shen Q."/>
            <person name="Zhang L."/>
            <person name="Liao Z."/>
            <person name="Wang S."/>
            <person name="Yan T."/>
            <person name="Shi P."/>
            <person name="Liu M."/>
            <person name="Fu X."/>
            <person name="Pan Q."/>
            <person name="Wang Y."/>
            <person name="Lv Z."/>
            <person name="Lu X."/>
            <person name="Zhang F."/>
            <person name="Jiang W."/>
            <person name="Ma Y."/>
            <person name="Chen M."/>
            <person name="Hao X."/>
            <person name="Li L."/>
            <person name="Tang Y."/>
            <person name="Lv G."/>
            <person name="Zhou Y."/>
            <person name="Sun X."/>
            <person name="Brodelius P.E."/>
            <person name="Rose J.K.C."/>
            <person name="Tang K."/>
        </authorList>
    </citation>
    <scope>NUCLEOTIDE SEQUENCE [LARGE SCALE GENOMIC DNA]</scope>
    <source>
        <strain evidence="2">cv. Huhao1</strain>
        <tissue evidence="1">Leaf</tissue>
    </source>
</reference>
<organism evidence="1 2">
    <name type="scientific">Artemisia annua</name>
    <name type="common">Sweet wormwood</name>
    <dbReference type="NCBI Taxonomy" id="35608"/>
    <lineage>
        <taxon>Eukaryota</taxon>
        <taxon>Viridiplantae</taxon>
        <taxon>Streptophyta</taxon>
        <taxon>Embryophyta</taxon>
        <taxon>Tracheophyta</taxon>
        <taxon>Spermatophyta</taxon>
        <taxon>Magnoliopsida</taxon>
        <taxon>eudicotyledons</taxon>
        <taxon>Gunneridae</taxon>
        <taxon>Pentapetalae</taxon>
        <taxon>asterids</taxon>
        <taxon>campanulids</taxon>
        <taxon>Asterales</taxon>
        <taxon>Asteraceae</taxon>
        <taxon>Asteroideae</taxon>
        <taxon>Anthemideae</taxon>
        <taxon>Artemisiinae</taxon>
        <taxon>Artemisia</taxon>
    </lineage>
</organism>
<dbReference type="Proteomes" id="UP000245207">
    <property type="component" value="Unassembled WGS sequence"/>
</dbReference>
<dbReference type="EMBL" id="PKPP01002955">
    <property type="protein sequence ID" value="PWA72151.1"/>
    <property type="molecule type" value="Genomic_DNA"/>
</dbReference>
<dbReference type="PANTHER" id="PTHR37611">
    <property type="entry name" value="VIRUS-SPECIFIC-SIGNALING-PATHWAY REGULATED PROTEIN-RELATED"/>
    <property type="match status" value="1"/>
</dbReference>
<evidence type="ECO:0000313" key="2">
    <source>
        <dbReference type="Proteomes" id="UP000245207"/>
    </source>
</evidence>
<dbReference type="PANTHER" id="PTHR37611:SF2">
    <property type="entry name" value="VIRUS-SPECIFIC-SIGNALING-PATHWAY REGULATED PROTEIN-RELATED"/>
    <property type="match status" value="1"/>
</dbReference>
<keyword evidence="2" id="KW-1185">Reference proteome</keyword>
<comment type="caution">
    <text evidence="1">The sequence shown here is derived from an EMBL/GenBank/DDBJ whole genome shotgun (WGS) entry which is preliminary data.</text>
</comment>
<dbReference type="AlphaFoldDB" id="A0A2U1NF82"/>
<accession>A0A2U1NF82</accession>
<sequence>MATLIQENWAAMHEQDGLDEFESLEIDDTLLMSILDDPHVENECDDERLSNVIRSLEAEIKPIVIDDINDMSLELEWNTEWESSSHHFSTNQNYSKSQDVVEYNWMEMDDMYIQGHEDSMGGIIEFGDVKDDYSSYISYGNNLEEHSYGALWQ</sequence>